<feature type="non-terminal residue" evidence="1">
    <location>
        <position position="61"/>
    </location>
</feature>
<name>A0A0B6Z1B1_9EUPU</name>
<gene>
    <name evidence="1" type="primary">ORF44522</name>
</gene>
<proteinExistence type="predicted"/>
<sequence length="61" mass="7228">MTKKVVRKPSLQEVELYTYLGSNVDKEGETEVRIRIWKAQRTFIELGNLWKSQRTFIELGN</sequence>
<organism evidence="1">
    <name type="scientific">Arion vulgaris</name>
    <dbReference type="NCBI Taxonomy" id="1028688"/>
    <lineage>
        <taxon>Eukaryota</taxon>
        <taxon>Metazoa</taxon>
        <taxon>Spiralia</taxon>
        <taxon>Lophotrochozoa</taxon>
        <taxon>Mollusca</taxon>
        <taxon>Gastropoda</taxon>
        <taxon>Heterobranchia</taxon>
        <taxon>Euthyneura</taxon>
        <taxon>Panpulmonata</taxon>
        <taxon>Eupulmonata</taxon>
        <taxon>Stylommatophora</taxon>
        <taxon>Helicina</taxon>
        <taxon>Arionoidea</taxon>
        <taxon>Arionidae</taxon>
        <taxon>Arion</taxon>
    </lineage>
</organism>
<dbReference type="AlphaFoldDB" id="A0A0B6Z1B1"/>
<dbReference type="EMBL" id="HACG01015347">
    <property type="protein sequence ID" value="CEK62212.1"/>
    <property type="molecule type" value="Transcribed_RNA"/>
</dbReference>
<accession>A0A0B6Z1B1</accession>
<protein>
    <submittedName>
        <fullName evidence="1">Uncharacterized protein</fullName>
    </submittedName>
</protein>
<evidence type="ECO:0000313" key="1">
    <source>
        <dbReference type="EMBL" id="CEK62212.1"/>
    </source>
</evidence>
<reference evidence="1" key="1">
    <citation type="submission" date="2014-12" db="EMBL/GenBank/DDBJ databases">
        <title>Insight into the proteome of Arion vulgaris.</title>
        <authorList>
            <person name="Aradska J."/>
            <person name="Bulat T."/>
            <person name="Smidak R."/>
            <person name="Sarate P."/>
            <person name="Gangsoo J."/>
            <person name="Sialana F."/>
            <person name="Bilban M."/>
            <person name="Lubec G."/>
        </authorList>
    </citation>
    <scope>NUCLEOTIDE SEQUENCE</scope>
    <source>
        <tissue evidence="1">Skin</tissue>
    </source>
</reference>